<evidence type="ECO:0000256" key="4">
    <source>
        <dbReference type="PROSITE-ProRule" id="PRU00335"/>
    </source>
</evidence>
<feature type="domain" description="HTH tetR-type" evidence="5">
    <location>
        <begin position="1"/>
        <end position="42"/>
    </location>
</feature>
<keyword evidence="3" id="KW-0804">Transcription</keyword>
<evidence type="ECO:0000313" key="7">
    <source>
        <dbReference type="Proteomes" id="UP000184440"/>
    </source>
</evidence>
<proteinExistence type="predicted"/>
<dbReference type="InterPro" id="IPR050109">
    <property type="entry name" value="HTH-type_TetR-like_transc_reg"/>
</dbReference>
<dbReference type="Gene3D" id="1.10.10.60">
    <property type="entry name" value="Homeodomain-like"/>
    <property type="match status" value="1"/>
</dbReference>
<keyword evidence="7" id="KW-1185">Reference proteome</keyword>
<dbReference type="InterPro" id="IPR036271">
    <property type="entry name" value="Tet_transcr_reg_TetR-rel_C_sf"/>
</dbReference>
<organism evidence="6 7">
    <name type="scientific">Cryptosporangium aurantiacum</name>
    <dbReference type="NCBI Taxonomy" id="134849"/>
    <lineage>
        <taxon>Bacteria</taxon>
        <taxon>Bacillati</taxon>
        <taxon>Actinomycetota</taxon>
        <taxon>Actinomycetes</taxon>
        <taxon>Cryptosporangiales</taxon>
        <taxon>Cryptosporangiaceae</taxon>
        <taxon>Cryptosporangium</taxon>
    </lineage>
</organism>
<dbReference type="GO" id="GO:0003700">
    <property type="term" value="F:DNA-binding transcription factor activity"/>
    <property type="evidence" value="ECO:0007669"/>
    <property type="project" value="TreeGrafter"/>
</dbReference>
<evidence type="ECO:0000313" key="6">
    <source>
        <dbReference type="EMBL" id="SHN44550.1"/>
    </source>
</evidence>
<dbReference type="EMBL" id="FRCS01000010">
    <property type="protein sequence ID" value="SHN44550.1"/>
    <property type="molecule type" value="Genomic_DNA"/>
</dbReference>
<name>A0A1M7REB6_9ACTN</name>
<dbReference type="STRING" id="134849.SAMN05443668_110255"/>
<feature type="DNA-binding region" description="H-T-H motif" evidence="4">
    <location>
        <begin position="5"/>
        <end position="24"/>
    </location>
</feature>
<dbReference type="PANTHER" id="PTHR30055:SF238">
    <property type="entry name" value="MYCOFACTOCIN BIOSYNTHESIS TRANSCRIPTIONAL REGULATOR MFTR-RELATED"/>
    <property type="match status" value="1"/>
</dbReference>
<dbReference type="GO" id="GO:0000976">
    <property type="term" value="F:transcription cis-regulatory region binding"/>
    <property type="evidence" value="ECO:0007669"/>
    <property type="project" value="TreeGrafter"/>
</dbReference>
<reference evidence="6 7" key="1">
    <citation type="submission" date="2016-11" db="EMBL/GenBank/DDBJ databases">
        <authorList>
            <person name="Jaros S."/>
            <person name="Januszkiewicz K."/>
            <person name="Wedrychowicz H."/>
        </authorList>
    </citation>
    <scope>NUCLEOTIDE SEQUENCE [LARGE SCALE GENOMIC DNA]</scope>
    <source>
        <strain evidence="6 7">DSM 46144</strain>
    </source>
</reference>
<dbReference type="Pfam" id="PF00440">
    <property type="entry name" value="TetR_N"/>
    <property type="match status" value="1"/>
</dbReference>
<dbReference type="PROSITE" id="PS50977">
    <property type="entry name" value="HTH_TETR_2"/>
    <property type="match status" value="1"/>
</dbReference>
<dbReference type="Gene3D" id="1.10.357.10">
    <property type="entry name" value="Tetracycline Repressor, domain 2"/>
    <property type="match status" value="1"/>
</dbReference>
<keyword evidence="1" id="KW-0805">Transcription regulation</keyword>
<evidence type="ECO:0000259" key="5">
    <source>
        <dbReference type="PROSITE" id="PS50977"/>
    </source>
</evidence>
<evidence type="ECO:0000256" key="1">
    <source>
        <dbReference type="ARBA" id="ARBA00023015"/>
    </source>
</evidence>
<dbReference type="AlphaFoldDB" id="A0A1M7REB6"/>
<evidence type="ECO:0000256" key="2">
    <source>
        <dbReference type="ARBA" id="ARBA00023125"/>
    </source>
</evidence>
<dbReference type="SUPFAM" id="SSF46689">
    <property type="entry name" value="Homeodomain-like"/>
    <property type="match status" value="1"/>
</dbReference>
<keyword evidence="2 4" id="KW-0238">DNA-binding</keyword>
<dbReference type="InterPro" id="IPR001647">
    <property type="entry name" value="HTH_TetR"/>
</dbReference>
<dbReference type="InterPro" id="IPR009057">
    <property type="entry name" value="Homeodomain-like_sf"/>
</dbReference>
<dbReference type="SUPFAM" id="SSF48498">
    <property type="entry name" value="Tetracyclin repressor-like, C-terminal domain"/>
    <property type="match status" value="1"/>
</dbReference>
<evidence type="ECO:0000256" key="3">
    <source>
        <dbReference type="ARBA" id="ARBA00023163"/>
    </source>
</evidence>
<dbReference type="Proteomes" id="UP000184440">
    <property type="component" value="Unassembled WGS sequence"/>
</dbReference>
<sequence>MAHATTKEIAKAAGLSEAALYKHFTDKTELFVRVLAERLPRFLPTIETLDVEAGTVVDNLRTVAEAAITFYADSFPISVSIFAEPKVLHAHRAALRRTGAGPHKANEALAEYLAAEKERGRIHADADPSSLAALVLGACFQHAFLHQFADDEQVDAAGAADRLITALAPALLP</sequence>
<protein>
    <submittedName>
        <fullName evidence="6">Transcriptional regulator, TetR family</fullName>
    </submittedName>
</protein>
<gene>
    <name evidence="6" type="ORF">SAMN05443668_110255</name>
</gene>
<dbReference type="PANTHER" id="PTHR30055">
    <property type="entry name" value="HTH-TYPE TRANSCRIPTIONAL REGULATOR RUTR"/>
    <property type="match status" value="1"/>
</dbReference>
<accession>A0A1M7REB6</accession>